<proteinExistence type="predicted"/>
<name>A0ABT4DLJ3_FUSSI</name>
<evidence type="ECO:0000313" key="2">
    <source>
        <dbReference type="EMBL" id="MCY7008853.1"/>
    </source>
</evidence>
<dbReference type="EMBL" id="JAOXXL010000032">
    <property type="protein sequence ID" value="MCY7008853.1"/>
    <property type="molecule type" value="Genomic_DNA"/>
</dbReference>
<sequence length="302" mass="35568">MGLKILKNFKKNIYWRINKYSLLKLKEPRYIIKSRIETMDKLLEGYSISRYGDGELSLIYKKKKTGINYQEHNDEINRRLAEILKSNLENHIVGIPGPLIKVDDLILGEAYFWSKYYYTNKKNLNKYLQKEKIYYDSMISRFYLPYTDKNDSEIIVKKLKQLFKDREVLIVEGENTRFGLGNELLLLAKTIKRILCPPKNAYKKYNKILDRVKKEDKKQLILLALGPTATVLAYDLAKEGYQAVDIGHTDIEYEWYLRKSDRKIDIENKAVNEVSGVVDKEIKDKELKAEYESQIIDKISLD</sequence>
<gene>
    <name evidence="2" type="ORF">OCK72_09465</name>
</gene>
<dbReference type="Proteomes" id="UP001062738">
    <property type="component" value="Unassembled WGS sequence"/>
</dbReference>
<reference evidence="2" key="1">
    <citation type="submission" date="2022-09" db="EMBL/GenBank/DDBJ databases">
        <authorList>
            <person name="Zoaiter M."/>
        </authorList>
    </citation>
    <scope>NUCLEOTIDE SEQUENCE</scope>
    <source>
        <strain evidence="2">DSM 19848</strain>
    </source>
</reference>
<dbReference type="Pfam" id="PF08759">
    <property type="entry name" value="GT-D"/>
    <property type="match status" value="1"/>
</dbReference>
<comment type="caution">
    <text evidence="2">The sequence shown here is derived from an EMBL/GenBank/DDBJ whole genome shotgun (WGS) entry which is preliminary data.</text>
</comment>
<evidence type="ECO:0000313" key="3">
    <source>
        <dbReference type="Proteomes" id="UP001062738"/>
    </source>
</evidence>
<organism evidence="2 3">
    <name type="scientific">Fusobacterium simiae</name>
    <dbReference type="NCBI Taxonomy" id="855"/>
    <lineage>
        <taxon>Bacteria</taxon>
        <taxon>Fusobacteriati</taxon>
        <taxon>Fusobacteriota</taxon>
        <taxon>Fusobacteriia</taxon>
        <taxon>Fusobacteriales</taxon>
        <taxon>Fusobacteriaceae</taxon>
        <taxon>Fusobacterium</taxon>
    </lineage>
</organism>
<feature type="domain" description="Glycosyltransferase GT-D fold" evidence="1">
    <location>
        <begin position="48"/>
        <end position="273"/>
    </location>
</feature>
<evidence type="ECO:0000259" key="1">
    <source>
        <dbReference type="Pfam" id="PF08759"/>
    </source>
</evidence>
<protein>
    <submittedName>
        <fullName evidence="2">GT-D fold domain-containing glycosyltransferase</fullName>
    </submittedName>
</protein>
<keyword evidence="3" id="KW-1185">Reference proteome</keyword>
<dbReference type="RefSeq" id="WP_265152620.1">
    <property type="nucleotide sequence ID" value="NZ_JAOXXL010000032.1"/>
</dbReference>
<dbReference type="InterPro" id="IPR014869">
    <property type="entry name" value="GT-D"/>
</dbReference>
<accession>A0ABT4DLJ3</accession>